<dbReference type="SMART" id="SM00028">
    <property type="entry name" value="TPR"/>
    <property type="match status" value="8"/>
</dbReference>
<dbReference type="InterPro" id="IPR019734">
    <property type="entry name" value="TPR_rpt"/>
</dbReference>
<dbReference type="PANTHER" id="PTHR45586:SF1">
    <property type="entry name" value="LIPOPOLYSACCHARIDE ASSEMBLY PROTEIN B"/>
    <property type="match status" value="1"/>
</dbReference>
<dbReference type="AlphaFoldDB" id="A0A7V5XZ49"/>
<reference evidence="6" key="1">
    <citation type="journal article" date="2020" name="mSystems">
        <title>Genome- and Community-Level Interaction Insights into Carbon Utilization and Element Cycling Functions of Hydrothermarchaeota in Hydrothermal Sediment.</title>
        <authorList>
            <person name="Zhou Z."/>
            <person name="Liu Y."/>
            <person name="Xu W."/>
            <person name="Pan J."/>
            <person name="Luo Z.H."/>
            <person name="Li M."/>
        </authorList>
    </citation>
    <scope>NUCLEOTIDE SEQUENCE [LARGE SCALE GENOMIC DNA]</scope>
    <source>
        <strain evidence="6">SpSt-791</strain>
    </source>
</reference>
<dbReference type="PROSITE" id="PS50005">
    <property type="entry name" value="TPR"/>
    <property type="match status" value="4"/>
</dbReference>
<feature type="repeat" description="TPR" evidence="3">
    <location>
        <begin position="395"/>
        <end position="428"/>
    </location>
</feature>
<accession>A0A7V5XZ49</accession>
<dbReference type="EMBL" id="DTHS01000001">
    <property type="protein sequence ID" value="HHR48028.1"/>
    <property type="molecule type" value="Genomic_DNA"/>
</dbReference>
<keyword evidence="4" id="KW-0175">Coiled coil</keyword>
<protein>
    <submittedName>
        <fullName evidence="6">Tetratricopeptide repeat protein</fullName>
    </submittedName>
</protein>
<evidence type="ECO:0000256" key="4">
    <source>
        <dbReference type="SAM" id="Coils"/>
    </source>
</evidence>
<keyword evidence="2 3" id="KW-0802">TPR repeat</keyword>
<dbReference type="SUPFAM" id="SSF48452">
    <property type="entry name" value="TPR-like"/>
    <property type="match status" value="2"/>
</dbReference>
<evidence type="ECO:0000313" key="6">
    <source>
        <dbReference type="EMBL" id="HHR48028.1"/>
    </source>
</evidence>
<organism evidence="6">
    <name type="scientific">candidate division WOR-3 bacterium</name>
    <dbReference type="NCBI Taxonomy" id="2052148"/>
    <lineage>
        <taxon>Bacteria</taxon>
        <taxon>Bacteria division WOR-3</taxon>
    </lineage>
</organism>
<proteinExistence type="predicted"/>
<dbReference type="InterPro" id="IPR011990">
    <property type="entry name" value="TPR-like_helical_dom_sf"/>
</dbReference>
<dbReference type="InterPro" id="IPR051012">
    <property type="entry name" value="CellSynth/LPSAsmb/PSIAsmb"/>
</dbReference>
<feature type="repeat" description="TPR" evidence="3">
    <location>
        <begin position="21"/>
        <end position="54"/>
    </location>
</feature>
<evidence type="ECO:0000256" key="2">
    <source>
        <dbReference type="ARBA" id="ARBA00022803"/>
    </source>
</evidence>
<dbReference type="Pfam" id="PF13431">
    <property type="entry name" value="TPR_17"/>
    <property type="match status" value="1"/>
</dbReference>
<evidence type="ECO:0000256" key="1">
    <source>
        <dbReference type="ARBA" id="ARBA00022737"/>
    </source>
</evidence>
<dbReference type="Pfam" id="PF14559">
    <property type="entry name" value="TPR_19"/>
    <property type="match status" value="1"/>
</dbReference>
<keyword evidence="1" id="KW-0677">Repeat</keyword>
<dbReference type="PANTHER" id="PTHR45586">
    <property type="entry name" value="TPR REPEAT-CONTAINING PROTEIN PA4667"/>
    <property type="match status" value="1"/>
</dbReference>
<feature type="repeat" description="TPR" evidence="3">
    <location>
        <begin position="170"/>
        <end position="203"/>
    </location>
</feature>
<comment type="caution">
    <text evidence="6">The sequence shown here is derived from an EMBL/GenBank/DDBJ whole genome shotgun (WGS) entry which is preliminary data.</text>
</comment>
<feature type="chain" id="PRO_5030600321" evidence="5">
    <location>
        <begin position="17"/>
        <end position="463"/>
    </location>
</feature>
<evidence type="ECO:0000256" key="5">
    <source>
        <dbReference type="SAM" id="SignalP"/>
    </source>
</evidence>
<name>A0A7V5XZ49_UNCW3</name>
<evidence type="ECO:0000256" key="3">
    <source>
        <dbReference type="PROSITE-ProRule" id="PRU00339"/>
    </source>
</evidence>
<feature type="signal peptide" evidence="5">
    <location>
        <begin position="1"/>
        <end position="16"/>
    </location>
</feature>
<gene>
    <name evidence="6" type="ORF">ENV79_00050</name>
</gene>
<dbReference type="Pfam" id="PF13181">
    <property type="entry name" value="TPR_8"/>
    <property type="match status" value="1"/>
</dbReference>
<keyword evidence="5" id="KW-0732">Signal</keyword>
<dbReference type="Gene3D" id="1.25.40.10">
    <property type="entry name" value="Tetratricopeptide repeat domain"/>
    <property type="match status" value="4"/>
</dbReference>
<feature type="coiled-coil region" evidence="4">
    <location>
        <begin position="183"/>
        <end position="217"/>
    </location>
</feature>
<sequence>MKKIIFFLLLSFLLNAQTKPFDVLIRSGKIYLQNRQYEKAKEMFAQAVAQRPTDPDANFYLAITLISLGDYRQAAAYLLIPIANDNYLKKIQKDENYKLTCWSSLIEAAQSYLGKNLSDSALIYARGALVLDPERPFNYTLLSQIYANLKMYDSLYLLAQNMISKDSLSPQGYSLLGSYYLAKEDYDQALTAFEKAIKNYEKKIDEEKNKLAEILKIKETKEKVIKRLLDYQSEKKVKEFESYLKDTLKFRSGIEKVAQIILELSSLNQEYTQNLLRVGLIQMQKKKEKEAVATFKKLFSEDEKNYDALFYLGVNYYNLSLYDSCRITLEKLLSFVLKKPDAEELKKIKELITDTSLNFLELPPNFSPYSFYLLKDNSLSLFSPERLENVYMILGGAYAQLAKIENKPADYDLAIKAFEKILLINPKNLDAYQNLAVVYRDKGDKETARKYLEMKMKLEKERK</sequence>
<feature type="repeat" description="TPR" evidence="3">
    <location>
        <begin position="429"/>
        <end position="462"/>
    </location>
</feature>